<feature type="compositionally biased region" description="Low complexity" evidence="1">
    <location>
        <begin position="143"/>
        <end position="152"/>
    </location>
</feature>
<keyword evidence="3" id="KW-1185">Reference proteome</keyword>
<name>A0AAV4RIU5_CAEEX</name>
<evidence type="ECO:0000313" key="2">
    <source>
        <dbReference type="EMBL" id="GIY21934.1"/>
    </source>
</evidence>
<reference evidence="2 3" key="1">
    <citation type="submission" date="2021-06" db="EMBL/GenBank/DDBJ databases">
        <title>Caerostris extrusa draft genome.</title>
        <authorList>
            <person name="Kono N."/>
            <person name="Arakawa K."/>
        </authorList>
    </citation>
    <scope>NUCLEOTIDE SEQUENCE [LARGE SCALE GENOMIC DNA]</scope>
</reference>
<dbReference type="Proteomes" id="UP001054945">
    <property type="component" value="Unassembled WGS sequence"/>
</dbReference>
<gene>
    <name evidence="2" type="ORF">CEXT_165571</name>
</gene>
<feature type="compositionally biased region" description="Polar residues" evidence="1">
    <location>
        <begin position="128"/>
        <end position="142"/>
    </location>
</feature>
<proteinExistence type="predicted"/>
<protein>
    <submittedName>
        <fullName evidence="2">Uncharacterized protein</fullName>
    </submittedName>
</protein>
<dbReference type="EMBL" id="BPLR01008070">
    <property type="protein sequence ID" value="GIY21934.1"/>
    <property type="molecule type" value="Genomic_DNA"/>
</dbReference>
<accession>A0AAV4RIU5</accession>
<comment type="caution">
    <text evidence="2">The sequence shown here is derived from an EMBL/GenBank/DDBJ whole genome shotgun (WGS) entry which is preliminary data.</text>
</comment>
<sequence length="203" mass="23469">MYKFFVVKPGPKVQIDPKIQQQFNYEQNITSQRGKRNDSWIPFCKDQNIEELIHERDSISQKLQANNNEELRRVVSCNLRLKTRYERRAKDPSRLKKGESPAFSAGTSKMDIGLVLDLEMTNEMESPENPSLQEQGSSNDVVPQQTSTPTTPFHLHRWISQPKTDVGKGSDEFLFSNRQGFLHIIDYDHELIRIDMAKNSFGV</sequence>
<feature type="region of interest" description="Disordered" evidence="1">
    <location>
        <begin position="124"/>
        <end position="152"/>
    </location>
</feature>
<evidence type="ECO:0000256" key="1">
    <source>
        <dbReference type="SAM" id="MobiDB-lite"/>
    </source>
</evidence>
<evidence type="ECO:0000313" key="3">
    <source>
        <dbReference type="Proteomes" id="UP001054945"/>
    </source>
</evidence>
<dbReference type="AlphaFoldDB" id="A0AAV4RIU5"/>
<organism evidence="2 3">
    <name type="scientific">Caerostris extrusa</name>
    <name type="common">Bark spider</name>
    <name type="synonym">Caerostris bankana</name>
    <dbReference type="NCBI Taxonomy" id="172846"/>
    <lineage>
        <taxon>Eukaryota</taxon>
        <taxon>Metazoa</taxon>
        <taxon>Ecdysozoa</taxon>
        <taxon>Arthropoda</taxon>
        <taxon>Chelicerata</taxon>
        <taxon>Arachnida</taxon>
        <taxon>Araneae</taxon>
        <taxon>Araneomorphae</taxon>
        <taxon>Entelegynae</taxon>
        <taxon>Araneoidea</taxon>
        <taxon>Araneidae</taxon>
        <taxon>Caerostris</taxon>
    </lineage>
</organism>